<evidence type="ECO:0000313" key="5">
    <source>
        <dbReference type="Proteomes" id="UP000041314"/>
    </source>
</evidence>
<reference evidence="4 5" key="1">
    <citation type="submission" date="2015-03" db="EMBL/GenBank/DDBJ databases">
        <authorList>
            <consortium name="Pathogen Informatics"/>
        </authorList>
    </citation>
    <scope>NUCLEOTIDE SEQUENCE [LARGE SCALE GENOMIC DNA]</scope>
    <source>
        <strain evidence="2 4">3476</strain>
        <strain evidence="3 5">A1104</strain>
    </source>
</reference>
<dbReference type="Proteomes" id="UP000041314">
    <property type="component" value="Unassembled WGS sequence"/>
</dbReference>
<feature type="compositionally biased region" description="Basic residues" evidence="1">
    <location>
        <begin position="1"/>
        <end position="10"/>
    </location>
</feature>
<dbReference type="EMBL" id="CQPA01000007">
    <property type="protein sequence ID" value="CNT90127.1"/>
    <property type="molecule type" value="Genomic_DNA"/>
</dbReference>
<feature type="region of interest" description="Disordered" evidence="1">
    <location>
        <begin position="106"/>
        <end position="129"/>
    </location>
</feature>
<accession>A0A655C1F4</accession>
<protein>
    <submittedName>
        <fullName evidence="3">Uncharacterized protein</fullName>
    </submittedName>
</protein>
<evidence type="ECO:0000313" key="3">
    <source>
        <dbReference type="EMBL" id="CNT90127.1"/>
    </source>
</evidence>
<dbReference type="Proteomes" id="UP000039541">
    <property type="component" value="Unassembled WGS sequence"/>
</dbReference>
<feature type="region of interest" description="Disordered" evidence="1">
    <location>
        <begin position="1"/>
        <end position="24"/>
    </location>
</feature>
<name>A0A655C1F4_SALET</name>
<dbReference type="EMBL" id="CQPC01000001">
    <property type="protein sequence ID" value="CNT54936.1"/>
    <property type="molecule type" value="Genomic_DNA"/>
</dbReference>
<organism evidence="3 5">
    <name type="scientific">Salmonella enterica subsp. enterica serovar Bovismorbificans</name>
    <dbReference type="NCBI Taxonomy" id="58097"/>
    <lineage>
        <taxon>Bacteria</taxon>
        <taxon>Pseudomonadati</taxon>
        <taxon>Pseudomonadota</taxon>
        <taxon>Gammaproteobacteria</taxon>
        <taxon>Enterobacterales</taxon>
        <taxon>Enterobacteriaceae</taxon>
        <taxon>Salmonella</taxon>
    </lineage>
</organism>
<sequence length="150" mass="17489">MFNVRKHGDKHHPIDRRSRNAAADTAEFRHTKMAIDKNIVHRNIHQQAQKSHHHTRFGFGQTFALVSRYLKEKVSWRAPQQRAKITHGFIGQRRINIMHRADNVSGIPQDDHHQHGDKARQPEPLSNLMRDTLTTAGAIELRNHRRQGQQ</sequence>
<evidence type="ECO:0000313" key="2">
    <source>
        <dbReference type="EMBL" id="CNT54936.1"/>
    </source>
</evidence>
<gene>
    <name evidence="3" type="ORF">ERS008198_01373</name>
    <name evidence="2" type="ORF">ERS008202_00046</name>
</gene>
<feature type="compositionally biased region" description="Basic and acidic residues" evidence="1">
    <location>
        <begin position="109"/>
        <end position="121"/>
    </location>
</feature>
<evidence type="ECO:0000256" key="1">
    <source>
        <dbReference type="SAM" id="MobiDB-lite"/>
    </source>
</evidence>
<dbReference type="AlphaFoldDB" id="A0A655C1F4"/>
<proteinExistence type="predicted"/>
<evidence type="ECO:0000313" key="4">
    <source>
        <dbReference type="Proteomes" id="UP000039541"/>
    </source>
</evidence>